<organism evidence="2 3">
    <name type="scientific">Pleuronectes platessa</name>
    <name type="common">European plaice</name>
    <dbReference type="NCBI Taxonomy" id="8262"/>
    <lineage>
        <taxon>Eukaryota</taxon>
        <taxon>Metazoa</taxon>
        <taxon>Chordata</taxon>
        <taxon>Craniata</taxon>
        <taxon>Vertebrata</taxon>
        <taxon>Euteleostomi</taxon>
        <taxon>Actinopterygii</taxon>
        <taxon>Neopterygii</taxon>
        <taxon>Teleostei</taxon>
        <taxon>Neoteleostei</taxon>
        <taxon>Acanthomorphata</taxon>
        <taxon>Carangaria</taxon>
        <taxon>Pleuronectiformes</taxon>
        <taxon>Pleuronectoidei</taxon>
        <taxon>Pleuronectidae</taxon>
        <taxon>Pleuronectes</taxon>
    </lineage>
</organism>
<evidence type="ECO:0000313" key="2">
    <source>
        <dbReference type="EMBL" id="CAB1427457.1"/>
    </source>
</evidence>
<evidence type="ECO:0000256" key="1">
    <source>
        <dbReference type="SAM" id="MobiDB-lite"/>
    </source>
</evidence>
<feature type="region of interest" description="Disordered" evidence="1">
    <location>
        <begin position="75"/>
        <end position="104"/>
    </location>
</feature>
<dbReference type="AlphaFoldDB" id="A0A9N7YHZ3"/>
<protein>
    <submittedName>
        <fullName evidence="2">Uncharacterized protein</fullName>
    </submittedName>
</protein>
<keyword evidence="3" id="KW-1185">Reference proteome</keyword>
<evidence type="ECO:0000313" key="3">
    <source>
        <dbReference type="Proteomes" id="UP001153269"/>
    </source>
</evidence>
<reference evidence="2" key="1">
    <citation type="submission" date="2020-03" db="EMBL/GenBank/DDBJ databases">
        <authorList>
            <person name="Weist P."/>
        </authorList>
    </citation>
    <scope>NUCLEOTIDE SEQUENCE</scope>
</reference>
<name>A0A9N7YHZ3_PLEPL</name>
<comment type="caution">
    <text evidence="2">The sequence shown here is derived from an EMBL/GenBank/DDBJ whole genome shotgun (WGS) entry which is preliminary data.</text>
</comment>
<gene>
    <name evidence="2" type="ORF">PLEPLA_LOCUS15396</name>
</gene>
<accession>A0A9N7YHZ3</accession>
<sequence>MCVVVGGRREACPGTSTALEHISAPFITLTVHSATRFGAVYVQCVKKEPRAAASPAPDSYPASLKRAVKYGLSPPVSTAPSGHGLRNSHFTASDFPAAVERRRN</sequence>
<dbReference type="Proteomes" id="UP001153269">
    <property type="component" value="Unassembled WGS sequence"/>
</dbReference>
<proteinExistence type="predicted"/>
<dbReference type="EMBL" id="CADEAL010000968">
    <property type="protein sequence ID" value="CAB1427457.1"/>
    <property type="molecule type" value="Genomic_DNA"/>
</dbReference>